<evidence type="ECO:0000313" key="3">
    <source>
        <dbReference type="Proteomes" id="UP000887569"/>
    </source>
</evidence>
<protein>
    <recommendedName>
        <fullName evidence="2">aspartyl aminopeptidase</fullName>
        <ecNumber evidence="2">3.4.11.21</ecNumber>
    </recommendedName>
</protein>
<comment type="catalytic activity">
    <reaction evidence="1">
        <text>Release of an N-terminal aspartate or glutamate from a peptide, with a preference for aspartate.</text>
        <dbReference type="EC" id="3.4.11.21"/>
    </reaction>
</comment>
<accession>A0A915ALI2</accession>
<sequence>LEALRNFRALILQVEMKHASKHSSTLTKGPLSAEVKKVASEFITFINKAVTPYHAVEESAKLLKAAGFKELNEVDSWTIEPHQKFYLTKNRTAIFAFAVGGKYKPGNGFSIVAAHTDSPGLRIKPISKLSADNFLQ</sequence>
<dbReference type="SUPFAM" id="SSF53187">
    <property type="entry name" value="Zn-dependent exopeptidases"/>
    <property type="match status" value="1"/>
</dbReference>
<evidence type="ECO:0000256" key="1">
    <source>
        <dbReference type="ARBA" id="ARBA00001335"/>
    </source>
</evidence>
<proteinExistence type="predicted"/>
<dbReference type="PANTHER" id="PTHR28570">
    <property type="entry name" value="ASPARTYL AMINOPEPTIDASE"/>
    <property type="match status" value="1"/>
</dbReference>
<dbReference type="GO" id="GO:0008270">
    <property type="term" value="F:zinc ion binding"/>
    <property type="evidence" value="ECO:0007669"/>
    <property type="project" value="InterPro"/>
</dbReference>
<name>A0A915ALI2_PARUN</name>
<dbReference type="AlphaFoldDB" id="A0A915ALI2"/>
<dbReference type="PANTHER" id="PTHR28570:SF3">
    <property type="entry name" value="ASPARTYL AMINOPEPTIDASE"/>
    <property type="match status" value="1"/>
</dbReference>
<organism evidence="3 4">
    <name type="scientific">Parascaris univalens</name>
    <name type="common">Nematode worm</name>
    <dbReference type="NCBI Taxonomy" id="6257"/>
    <lineage>
        <taxon>Eukaryota</taxon>
        <taxon>Metazoa</taxon>
        <taxon>Ecdysozoa</taxon>
        <taxon>Nematoda</taxon>
        <taxon>Chromadorea</taxon>
        <taxon>Rhabditida</taxon>
        <taxon>Spirurina</taxon>
        <taxon>Ascaridomorpha</taxon>
        <taxon>Ascaridoidea</taxon>
        <taxon>Ascarididae</taxon>
        <taxon>Parascaris</taxon>
    </lineage>
</organism>
<reference evidence="4" key="1">
    <citation type="submission" date="2022-11" db="UniProtKB">
        <authorList>
            <consortium name="WormBaseParasite"/>
        </authorList>
    </citation>
    <scope>IDENTIFICATION</scope>
</reference>
<evidence type="ECO:0000256" key="2">
    <source>
        <dbReference type="ARBA" id="ARBA00011965"/>
    </source>
</evidence>
<dbReference type="Proteomes" id="UP000887569">
    <property type="component" value="Unplaced"/>
</dbReference>
<dbReference type="Pfam" id="PF02127">
    <property type="entry name" value="Peptidase_M18"/>
    <property type="match status" value="1"/>
</dbReference>
<dbReference type="WBParaSite" id="PgR010_g126_t01">
    <property type="protein sequence ID" value="PgR010_g126_t01"/>
    <property type="gene ID" value="PgR010_g126"/>
</dbReference>
<dbReference type="InterPro" id="IPR001948">
    <property type="entry name" value="Peptidase_M18"/>
</dbReference>
<dbReference type="EC" id="3.4.11.21" evidence="2"/>
<dbReference type="Gene3D" id="3.40.630.10">
    <property type="entry name" value="Zn peptidases"/>
    <property type="match status" value="1"/>
</dbReference>
<evidence type="ECO:0000313" key="4">
    <source>
        <dbReference type="WBParaSite" id="PgR010_g126_t01"/>
    </source>
</evidence>
<keyword evidence="3" id="KW-1185">Reference proteome</keyword>
<dbReference type="GO" id="GO:0004177">
    <property type="term" value="F:aminopeptidase activity"/>
    <property type="evidence" value="ECO:0007669"/>
    <property type="project" value="UniProtKB-EC"/>
</dbReference>
<dbReference type="GO" id="GO:0006508">
    <property type="term" value="P:proteolysis"/>
    <property type="evidence" value="ECO:0007669"/>
    <property type="project" value="InterPro"/>
</dbReference>